<dbReference type="Pfam" id="PF24517">
    <property type="entry name" value="CBM96"/>
    <property type="match status" value="1"/>
</dbReference>
<keyword evidence="5" id="KW-0472">Membrane</keyword>
<dbReference type="InterPro" id="IPR055372">
    <property type="entry name" value="CBM96"/>
</dbReference>
<keyword evidence="3" id="KW-0732">Signal</keyword>
<evidence type="ECO:0000256" key="4">
    <source>
        <dbReference type="SAM" id="MobiDB-lite"/>
    </source>
</evidence>
<feature type="region of interest" description="Disordered" evidence="4">
    <location>
        <begin position="311"/>
        <end position="358"/>
    </location>
</feature>
<evidence type="ECO:0000256" key="2">
    <source>
        <dbReference type="ARBA" id="ARBA00022525"/>
    </source>
</evidence>
<dbReference type="PROSITE" id="PS50853">
    <property type="entry name" value="FN3"/>
    <property type="match status" value="1"/>
</dbReference>
<reference evidence="7 8" key="1">
    <citation type="journal article" date="2016" name="Nat. Commun.">
        <title>Thousands of microbial genomes shed light on interconnected biogeochemical processes in an aquifer system.</title>
        <authorList>
            <person name="Anantharaman K."/>
            <person name="Brown C.T."/>
            <person name="Hug L.A."/>
            <person name="Sharon I."/>
            <person name="Castelle C.J."/>
            <person name="Probst A.J."/>
            <person name="Thomas B.C."/>
            <person name="Singh A."/>
            <person name="Wilkins M.J."/>
            <person name="Karaoz U."/>
            <person name="Brodie E.L."/>
            <person name="Williams K.H."/>
            <person name="Hubbard S.S."/>
            <person name="Banfield J.F."/>
        </authorList>
    </citation>
    <scope>NUCLEOTIDE SEQUENCE [LARGE SCALE GENOMIC DNA]</scope>
</reference>
<feature type="compositionally biased region" description="Polar residues" evidence="4">
    <location>
        <begin position="311"/>
        <end position="330"/>
    </location>
</feature>
<dbReference type="CDD" id="cd00063">
    <property type="entry name" value="FN3"/>
    <property type="match status" value="1"/>
</dbReference>
<evidence type="ECO:0000313" key="7">
    <source>
        <dbReference type="EMBL" id="OGY23382.1"/>
    </source>
</evidence>
<dbReference type="Gene3D" id="2.60.40.10">
    <property type="entry name" value="Immunoglobulins"/>
    <property type="match status" value="1"/>
</dbReference>
<organism evidence="7 8">
    <name type="scientific">Candidatus Woykebacteria bacterium RBG_13_40_15</name>
    <dbReference type="NCBI Taxonomy" id="1802593"/>
    <lineage>
        <taxon>Bacteria</taxon>
        <taxon>Candidatus Woykeibacteriota</taxon>
    </lineage>
</organism>
<dbReference type="EMBL" id="MHCP01000025">
    <property type="protein sequence ID" value="OGY23382.1"/>
    <property type="molecule type" value="Genomic_DNA"/>
</dbReference>
<comment type="caution">
    <text evidence="7">The sequence shown here is derived from an EMBL/GenBank/DDBJ whole genome shotgun (WGS) entry which is preliminary data.</text>
</comment>
<evidence type="ECO:0000256" key="3">
    <source>
        <dbReference type="ARBA" id="ARBA00022729"/>
    </source>
</evidence>
<protein>
    <recommendedName>
        <fullName evidence="6">Fibronectin type-III domain-containing protein</fullName>
    </recommendedName>
</protein>
<dbReference type="InterPro" id="IPR015914">
    <property type="entry name" value="PAPs_N"/>
</dbReference>
<keyword evidence="2" id="KW-0964">Secreted</keyword>
<dbReference type="Gene3D" id="2.60.120.970">
    <property type="match status" value="1"/>
</dbReference>
<name>A0A1G1W6Q5_9BACT</name>
<dbReference type="InterPro" id="IPR013783">
    <property type="entry name" value="Ig-like_fold"/>
</dbReference>
<evidence type="ECO:0000313" key="8">
    <source>
        <dbReference type="Proteomes" id="UP000176631"/>
    </source>
</evidence>
<dbReference type="AlphaFoldDB" id="A0A1G1W6Q5"/>
<dbReference type="STRING" id="1802593.A2172_04095"/>
<feature type="domain" description="Fibronectin type-III" evidence="6">
    <location>
        <begin position="224"/>
        <end position="311"/>
    </location>
</feature>
<dbReference type="GO" id="GO:0005576">
    <property type="term" value="C:extracellular region"/>
    <property type="evidence" value="ECO:0007669"/>
    <property type="project" value="UniProtKB-SubCell"/>
</dbReference>
<dbReference type="InterPro" id="IPR008963">
    <property type="entry name" value="Purple_acid_Pase-like_N"/>
</dbReference>
<dbReference type="SMART" id="SM00060">
    <property type="entry name" value="FN3"/>
    <property type="match status" value="1"/>
</dbReference>
<dbReference type="GO" id="GO:0046872">
    <property type="term" value="F:metal ion binding"/>
    <property type="evidence" value="ECO:0007669"/>
    <property type="project" value="InterPro"/>
</dbReference>
<dbReference type="SUPFAM" id="SSF49363">
    <property type="entry name" value="Purple acid phosphatase, N-terminal domain"/>
    <property type="match status" value="1"/>
</dbReference>
<comment type="subcellular location">
    <subcellularLocation>
        <location evidence="1">Secreted</location>
    </subcellularLocation>
</comment>
<dbReference type="GO" id="GO:0003993">
    <property type="term" value="F:acid phosphatase activity"/>
    <property type="evidence" value="ECO:0007669"/>
    <property type="project" value="InterPro"/>
</dbReference>
<dbReference type="Proteomes" id="UP000176631">
    <property type="component" value="Unassembled WGS sequence"/>
</dbReference>
<proteinExistence type="predicted"/>
<keyword evidence="5" id="KW-0812">Transmembrane</keyword>
<keyword evidence="5" id="KW-1133">Transmembrane helix</keyword>
<accession>A0A1G1W6Q5</accession>
<evidence type="ECO:0000256" key="1">
    <source>
        <dbReference type="ARBA" id="ARBA00004613"/>
    </source>
</evidence>
<dbReference type="InterPro" id="IPR003961">
    <property type="entry name" value="FN3_dom"/>
</dbReference>
<sequence length="408" mass="43800">MKKNLLLACLIILLVLLSFVLVFKPSDNLNTSEPNSPKGSQETLGTVSVMLTPTEDTYINSYKPTTWYGAALTVVGEYNDDPFTKKRALLKFSLSSIQTGAVINSAKLHLYQTQASGTPGWGAIAFAPASKDWNETTTWNDNITWINGYAVYQAIDTSVGWKEVDITQIVDSWYKGILNNRGLVVYSTEGSGPNWYKYFSSSEAASNKPALVVTYTLTDLTPPVISEVSTSELTKTSVKINWKTNESATSTVDYGTTTTYGATANGSTTTTHSVPLSGLAQGTTYHFRVRSKDYNNNEAISADYSFKTATDTNPGTGVEASSTPGTSNQPTSAQSATKSATKSSLKKGGATNSATKASAEKKSNYLIPALIALAVLILLLAAGGGALYYFKFRRKPKVKPSDTSNNST</sequence>
<dbReference type="NCBIfam" id="NF033679">
    <property type="entry name" value="DNRLRE_dom"/>
    <property type="match status" value="1"/>
</dbReference>
<feature type="transmembrane region" description="Helical" evidence="5">
    <location>
        <begin position="365"/>
        <end position="390"/>
    </location>
</feature>
<dbReference type="Pfam" id="PF16656">
    <property type="entry name" value="Pur_ac_phosph_N"/>
    <property type="match status" value="1"/>
</dbReference>
<evidence type="ECO:0000259" key="6">
    <source>
        <dbReference type="PROSITE" id="PS50853"/>
    </source>
</evidence>
<feature type="compositionally biased region" description="Low complexity" evidence="4">
    <location>
        <begin position="331"/>
        <end position="347"/>
    </location>
</feature>
<evidence type="ECO:0000256" key="5">
    <source>
        <dbReference type="SAM" id="Phobius"/>
    </source>
</evidence>
<gene>
    <name evidence="7" type="ORF">A2172_04095</name>
</gene>